<dbReference type="AlphaFoldDB" id="A0A438BYV2"/>
<dbReference type="EMBL" id="QGNW01002590">
    <property type="protein sequence ID" value="RVW16196.1"/>
    <property type="molecule type" value="Genomic_DNA"/>
</dbReference>
<organism evidence="3 4">
    <name type="scientific">Vitis vinifera</name>
    <name type="common">Grape</name>
    <dbReference type="NCBI Taxonomy" id="29760"/>
    <lineage>
        <taxon>Eukaryota</taxon>
        <taxon>Viridiplantae</taxon>
        <taxon>Streptophyta</taxon>
        <taxon>Embryophyta</taxon>
        <taxon>Tracheophyta</taxon>
        <taxon>Spermatophyta</taxon>
        <taxon>Magnoliopsida</taxon>
        <taxon>eudicotyledons</taxon>
        <taxon>Gunneridae</taxon>
        <taxon>Pentapetalae</taxon>
        <taxon>rosids</taxon>
        <taxon>Vitales</taxon>
        <taxon>Vitaceae</taxon>
        <taxon>Viteae</taxon>
        <taxon>Vitis</taxon>
    </lineage>
</organism>
<evidence type="ECO:0000256" key="1">
    <source>
        <dbReference type="SAM" id="MobiDB-lite"/>
    </source>
</evidence>
<comment type="caution">
    <text evidence="3">The sequence shown here is derived from an EMBL/GenBank/DDBJ whole genome shotgun (WGS) entry which is preliminary data.</text>
</comment>
<feature type="region of interest" description="Disordered" evidence="1">
    <location>
        <begin position="171"/>
        <end position="230"/>
    </location>
</feature>
<evidence type="ECO:0000313" key="4">
    <source>
        <dbReference type="Proteomes" id="UP000288805"/>
    </source>
</evidence>
<feature type="signal peptide" evidence="2">
    <location>
        <begin position="1"/>
        <end position="29"/>
    </location>
</feature>
<feature type="compositionally biased region" description="Pro residues" evidence="1">
    <location>
        <begin position="177"/>
        <end position="197"/>
    </location>
</feature>
<keyword evidence="2" id="KW-0732">Signal</keyword>
<proteinExistence type="predicted"/>
<reference evidence="3 4" key="1">
    <citation type="journal article" date="2018" name="PLoS Genet.">
        <title>Population sequencing reveals clonal diversity and ancestral inbreeding in the grapevine cultivar Chardonnay.</title>
        <authorList>
            <person name="Roach M.J."/>
            <person name="Johnson D.L."/>
            <person name="Bohlmann J."/>
            <person name="van Vuuren H.J."/>
            <person name="Jones S.J."/>
            <person name="Pretorius I.S."/>
            <person name="Schmidt S.A."/>
            <person name="Borneman A.R."/>
        </authorList>
    </citation>
    <scope>NUCLEOTIDE SEQUENCE [LARGE SCALE GENOMIC DNA]</scope>
    <source>
        <strain evidence="4">cv. Chardonnay</strain>
        <tissue evidence="3">Leaf</tissue>
    </source>
</reference>
<protein>
    <submittedName>
        <fullName evidence="3">Uncharacterized protein</fullName>
    </submittedName>
</protein>
<feature type="chain" id="PRO_5019026786" evidence="2">
    <location>
        <begin position="30"/>
        <end position="230"/>
    </location>
</feature>
<accession>A0A438BYV2</accession>
<name>A0A438BYV2_VITVI</name>
<evidence type="ECO:0000256" key="2">
    <source>
        <dbReference type="SAM" id="SignalP"/>
    </source>
</evidence>
<feature type="compositionally biased region" description="Pro residues" evidence="1">
    <location>
        <begin position="221"/>
        <end position="230"/>
    </location>
</feature>
<sequence length="230" mass="24384">MACFWSPHTWPLLLILFLCFSASYKLVESIRTYPYTPFPTYCTVDPITGVCRYPEPVPNCPFIDRIRGRCSPLAPVAPPVSIALPPLVSPAPAPAHKISDVFDPPPLAFPLGPQAFILIPPEAPAPQTPPVYGLPVDQPMPPQLPLPYPFGEPQPPSGAVAAPTPEFVGLPVDLPLPNQPPFPMPSEPGPSIPPPLEAPGLSSTPLLPAQPPALSELPINIPSPPSPASI</sequence>
<evidence type="ECO:0000313" key="3">
    <source>
        <dbReference type="EMBL" id="RVW16196.1"/>
    </source>
</evidence>
<dbReference type="Proteomes" id="UP000288805">
    <property type="component" value="Unassembled WGS sequence"/>
</dbReference>
<gene>
    <name evidence="3" type="ORF">CK203_074319</name>
</gene>